<proteinExistence type="inferred from homology"/>
<dbReference type="InterPro" id="IPR053888">
    <property type="entry name" value="MRM3-like_sub_bind"/>
</dbReference>
<dbReference type="PANTHER" id="PTHR43191">
    <property type="entry name" value="RRNA METHYLTRANSFERASE 3"/>
    <property type="match status" value="1"/>
</dbReference>
<dbReference type="RefSeq" id="WP_076515651.1">
    <property type="nucleotide sequence ID" value="NZ_FTOH01000005.1"/>
</dbReference>
<evidence type="ECO:0000256" key="3">
    <source>
        <dbReference type="ARBA" id="ARBA00022679"/>
    </source>
</evidence>
<dbReference type="GO" id="GO:0008173">
    <property type="term" value="F:RNA methyltransferase activity"/>
    <property type="evidence" value="ECO:0007669"/>
    <property type="project" value="InterPro"/>
</dbReference>
<dbReference type="InterPro" id="IPR051259">
    <property type="entry name" value="rRNA_Methyltransferase"/>
</dbReference>
<reference evidence="7" key="1">
    <citation type="submission" date="2017-01" db="EMBL/GenBank/DDBJ databases">
        <authorList>
            <person name="Varghese N."/>
            <person name="Submissions S."/>
        </authorList>
    </citation>
    <scope>NUCLEOTIDE SEQUENCE [LARGE SCALE GENOMIC DNA]</scope>
    <source>
        <strain evidence="7">DSM 24913</strain>
    </source>
</reference>
<evidence type="ECO:0000256" key="2">
    <source>
        <dbReference type="ARBA" id="ARBA00022603"/>
    </source>
</evidence>
<comment type="similarity">
    <text evidence="1">Belongs to the class IV-like SAM-binding methyltransferase superfamily. RNA methyltransferase TrmH family.</text>
</comment>
<dbReference type="SUPFAM" id="SSF55315">
    <property type="entry name" value="L30e-like"/>
    <property type="match status" value="1"/>
</dbReference>
<gene>
    <name evidence="6" type="ORF">SAMN05421686_105258</name>
</gene>
<keyword evidence="7" id="KW-1185">Reference proteome</keyword>
<dbReference type="OrthoDB" id="9794400at2"/>
<evidence type="ECO:0000256" key="1">
    <source>
        <dbReference type="ARBA" id="ARBA00007228"/>
    </source>
</evidence>
<dbReference type="PANTHER" id="PTHR43191:SF2">
    <property type="entry name" value="RRNA METHYLTRANSFERASE 3, MITOCHONDRIAL"/>
    <property type="match status" value="1"/>
</dbReference>
<dbReference type="GO" id="GO:0003723">
    <property type="term" value="F:RNA binding"/>
    <property type="evidence" value="ECO:0007669"/>
    <property type="project" value="InterPro"/>
</dbReference>
<protein>
    <submittedName>
        <fullName evidence="6">RNA methyltransferase, TrmH family</fullName>
    </submittedName>
</protein>
<keyword evidence="2 6" id="KW-0489">Methyltransferase</keyword>
<dbReference type="InterPro" id="IPR029026">
    <property type="entry name" value="tRNA_m1G_MTases_N"/>
</dbReference>
<evidence type="ECO:0000313" key="7">
    <source>
        <dbReference type="Proteomes" id="UP000185639"/>
    </source>
</evidence>
<dbReference type="GO" id="GO:0032259">
    <property type="term" value="P:methylation"/>
    <property type="evidence" value="ECO:0007669"/>
    <property type="project" value="UniProtKB-KW"/>
</dbReference>
<dbReference type="Proteomes" id="UP000185639">
    <property type="component" value="Unassembled WGS sequence"/>
</dbReference>
<dbReference type="Gene3D" id="3.30.1330.30">
    <property type="match status" value="1"/>
</dbReference>
<dbReference type="AlphaFoldDB" id="A0A1N7ML76"/>
<dbReference type="Gene3D" id="3.40.1280.10">
    <property type="match status" value="1"/>
</dbReference>
<dbReference type="Pfam" id="PF00588">
    <property type="entry name" value="SpoU_methylase"/>
    <property type="match status" value="1"/>
</dbReference>
<dbReference type="InterPro" id="IPR029028">
    <property type="entry name" value="Alpha/beta_knot_MTases"/>
</dbReference>
<accession>A0A1N7ML76</accession>
<dbReference type="EMBL" id="FTOH01000005">
    <property type="protein sequence ID" value="SIS86691.1"/>
    <property type="molecule type" value="Genomic_DNA"/>
</dbReference>
<evidence type="ECO:0000259" key="5">
    <source>
        <dbReference type="Pfam" id="PF22435"/>
    </source>
</evidence>
<dbReference type="InterPro" id="IPR001537">
    <property type="entry name" value="SpoU_MeTrfase"/>
</dbReference>
<feature type="domain" description="MRM3-like substrate binding" evidence="5">
    <location>
        <begin position="4"/>
        <end position="85"/>
    </location>
</feature>
<organism evidence="6 7">
    <name type="scientific">Thalassolituus maritimus</name>
    <dbReference type="NCBI Taxonomy" id="484498"/>
    <lineage>
        <taxon>Bacteria</taxon>
        <taxon>Pseudomonadati</taxon>
        <taxon>Pseudomonadota</taxon>
        <taxon>Gammaproteobacteria</taxon>
        <taxon>Oceanospirillales</taxon>
        <taxon>Oceanospirillaceae</taxon>
        <taxon>Thalassolituus</taxon>
    </lineage>
</organism>
<evidence type="ECO:0000259" key="4">
    <source>
        <dbReference type="Pfam" id="PF00588"/>
    </source>
</evidence>
<dbReference type="STRING" id="484498.SAMN05421686_105258"/>
<feature type="domain" description="tRNA/rRNA methyltransferase SpoU type" evidence="4">
    <location>
        <begin position="103"/>
        <end position="237"/>
    </location>
</feature>
<evidence type="ECO:0000313" key="6">
    <source>
        <dbReference type="EMBL" id="SIS86691.1"/>
    </source>
</evidence>
<dbReference type="SUPFAM" id="SSF75217">
    <property type="entry name" value="alpha/beta knot"/>
    <property type="match status" value="1"/>
</dbReference>
<dbReference type="Pfam" id="PF22435">
    <property type="entry name" value="MRM3-like_sub_bind"/>
    <property type="match status" value="1"/>
</dbReference>
<dbReference type="InterPro" id="IPR029064">
    <property type="entry name" value="Ribosomal_eL30-like_sf"/>
</dbReference>
<keyword evidence="3 6" id="KW-0808">Transferase</keyword>
<dbReference type="GO" id="GO:0006396">
    <property type="term" value="P:RNA processing"/>
    <property type="evidence" value="ECO:0007669"/>
    <property type="project" value="InterPro"/>
</dbReference>
<name>A0A1N7ML76_9GAMM</name>
<sequence length="242" mass="27313">MKLEDIRKLHQKKYRQLHQKFLVEGEHLILELERASADNLVLVRNTILYVTEQHKDWPAPFEKKVISNKQMSQLSDTKSPQGMVAVVNMADLSPTSAPELKSVYLHEIQDPGNLGTIIRTLGWFGGFRLLLSPNSVDPYNPKVVRSSMGAIFHVPMEFDVDLMSLPHRFRNIATLDMHGEHMSHSSFRGCDCYVFGNEARGVPREALETIDPHTFTINGCGAIESLNLATAVNMAAYEINRL</sequence>